<comment type="caution">
    <text evidence="1">The sequence shown here is derived from an EMBL/GenBank/DDBJ whole genome shotgun (WGS) entry which is preliminary data.</text>
</comment>
<accession>A0A8H6RRF5</accession>
<dbReference type="Gene3D" id="3.40.220.10">
    <property type="entry name" value="Leucine Aminopeptidase, subunit E, domain 1"/>
    <property type="match status" value="1"/>
</dbReference>
<organism evidence="1 2">
    <name type="scientific">Pseudocercospora fuligena</name>
    <dbReference type="NCBI Taxonomy" id="685502"/>
    <lineage>
        <taxon>Eukaryota</taxon>
        <taxon>Fungi</taxon>
        <taxon>Dikarya</taxon>
        <taxon>Ascomycota</taxon>
        <taxon>Pezizomycotina</taxon>
        <taxon>Dothideomycetes</taxon>
        <taxon>Dothideomycetidae</taxon>
        <taxon>Mycosphaerellales</taxon>
        <taxon>Mycosphaerellaceae</taxon>
        <taxon>Pseudocercospora</taxon>
    </lineage>
</organism>
<dbReference type="SUPFAM" id="SSF52949">
    <property type="entry name" value="Macro domain-like"/>
    <property type="match status" value="1"/>
</dbReference>
<name>A0A8H6RRF5_9PEZI</name>
<proteinExistence type="predicted"/>
<reference evidence="1" key="1">
    <citation type="submission" date="2020-04" db="EMBL/GenBank/DDBJ databases">
        <title>Draft genome resource of the tomato pathogen Pseudocercospora fuligena.</title>
        <authorList>
            <person name="Zaccaron A."/>
        </authorList>
    </citation>
    <scope>NUCLEOTIDE SEQUENCE</scope>
    <source>
        <strain evidence="1">PF001</strain>
    </source>
</reference>
<evidence type="ECO:0000313" key="2">
    <source>
        <dbReference type="Proteomes" id="UP000660729"/>
    </source>
</evidence>
<keyword evidence="2" id="KW-1185">Reference proteome</keyword>
<dbReference type="Proteomes" id="UP000660729">
    <property type="component" value="Unassembled WGS sequence"/>
</dbReference>
<sequence length="109" mass="12925">MRIPWDVRWDREVVYECIWSLLCAVDGHNRQIRHRGGVEKPIKSVLMTPLATGCGMVSYERWAEQTVLAMKYFVEAVEKPEVWSRMTWENVFQKQVELNATWEEDCDCE</sequence>
<evidence type="ECO:0000313" key="1">
    <source>
        <dbReference type="EMBL" id="KAF7195844.1"/>
    </source>
</evidence>
<protein>
    <submittedName>
        <fullName evidence="1">Uncharacterized protein</fullName>
    </submittedName>
</protein>
<dbReference type="OrthoDB" id="6082470at2759"/>
<dbReference type="AlphaFoldDB" id="A0A8H6RRF5"/>
<gene>
    <name evidence="1" type="ORF">HII31_02861</name>
</gene>
<dbReference type="EMBL" id="JABCIY010000036">
    <property type="protein sequence ID" value="KAF7195844.1"/>
    <property type="molecule type" value="Genomic_DNA"/>
</dbReference>
<dbReference type="InterPro" id="IPR043472">
    <property type="entry name" value="Macro_dom-like"/>
</dbReference>